<sequence>MENQPNAEWFEHVISKLEDVDDVLLMEGHQKSHKKVSDALELLNWAEENLTRGTLPCIATRHSTRKFKQEPIEEEKLRQVIEAGRQAPSGKNKQQNHFLVVRDKAVLERLVELVQQEFAKMEITDENSEDIGGAIRLAKKGNYVFKYNAPCLIIVANKRNYGNRYADTACAIENMMLAANALDLGSCWINQLRWLKDNPVIMEYLYELGLHEEEAVFGSLSLGYADSEDGLPNRRMVPIKGNEVTYIG</sequence>
<evidence type="ECO:0000313" key="5">
    <source>
        <dbReference type="EMBL" id="SFI09679.1"/>
    </source>
</evidence>
<dbReference type="Gene3D" id="3.40.109.10">
    <property type="entry name" value="NADH Oxidase"/>
    <property type="match status" value="1"/>
</dbReference>
<dbReference type="RefSeq" id="WP_256211334.1">
    <property type="nucleotide sequence ID" value="NZ_FOQK01000014.1"/>
</dbReference>
<dbReference type="SUPFAM" id="SSF55469">
    <property type="entry name" value="FMN-dependent nitroreductase-like"/>
    <property type="match status" value="1"/>
</dbReference>
<dbReference type="InterPro" id="IPR000415">
    <property type="entry name" value="Nitroreductase-like"/>
</dbReference>
<evidence type="ECO:0000256" key="2">
    <source>
        <dbReference type="ARBA" id="ARBA00022643"/>
    </source>
</evidence>
<evidence type="ECO:0000259" key="4">
    <source>
        <dbReference type="Pfam" id="PF00881"/>
    </source>
</evidence>
<name>A0A1I3FEM3_SELRU</name>
<dbReference type="PANTHER" id="PTHR23026:SF90">
    <property type="entry name" value="IODOTYROSINE DEIODINASE 1"/>
    <property type="match status" value="1"/>
</dbReference>
<evidence type="ECO:0000256" key="3">
    <source>
        <dbReference type="ARBA" id="ARBA00023002"/>
    </source>
</evidence>
<dbReference type="EMBL" id="FOQK01000014">
    <property type="protein sequence ID" value="SFI09679.1"/>
    <property type="molecule type" value="Genomic_DNA"/>
</dbReference>
<dbReference type="Pfam" id="PF00881">
    <property type="entry name" value="Nitroreductase"/>
    <property type="match status" value="1"/>
</dbReference>
<dbReference type="InterPro" id="IPR050627">
    <property type="entry name" value="Nitroreductase/BluB"/>
</dbReference>
<protein>
    <submittedName>
        <fullName evidence="5">Nitroreductase</fullName>
    </submittedName>
</protein>
<dbReference type="PANTHER" id="PTHR23026">
    <property type="entry name" value="NADPH NITROREDUCTASE"/>
    <property type="match status" value="1"/>
</dbReference>
<dbReference type="Proteomes" id="UP000183639">
    <property type="component" value="Unassembled WGS sequence"/>
</dbReference>
<dbReference type="InterPro" id="IPR029479">
    <property type="entry name" value="Nitroreductase"/>
</dbReference>
<accession>A0A1I3FEM3</accession>
<reference evidence="5 6" key="1">
    <citation type="submission" date="2016-10" db="EMBL/GenBank/DDBJ databases">
        <authorList>
            <person name="de Groot N.N."/>
        </authorList>
    </citation>
    <scope>NUCLEOTIDE SEQUENCE [LARGE SCALE GENOMIC DNA]</scope>
    <source>
        <strain evidence="5 6">Z108</strain>
    </source>
</reference>
<keyword evidence="2" id="KW-0288">FMN</keyword>
<feature type="domain" description="Nitroreductase" evidence="4">
    <location>
        <begin position="58"/>
        <end position="224"/>
    </location>
</feature>
<keyword evidence="3" id="KW-0560">Oxidoreductase</keyword>
<proteinExistence type="predicted"/>
<keyword evidence="1" id="KW-0285">Flavoprotein</keyword>
<organism evidence="5 6">
    <name type="scientific">Selenomonas ruminantium</name>
    <dbReference type="NCBI Taxonomy" id="971"/>
    <lineage>
        <taxon>Bacteria</taxon>
        <taxon>Bacillati</taxon>
        <taxon>Bacillota</taxon>
        <taxon>Negativicutes</taxon>
        <taxon>Selenomonadales</taxon>
        <taxon>Selenomonadaceae</taxon>
        <taxon>Selenomonas</taxon>
    </lineage>
</organism>
<dbReference type="GO" id="GO:0016491">
    <property type="term" value="F:oxidoreductase activity"/>
    <property type="evidence" value="ECO:0007669"/>
    <property type="project" value="UniProtKB-KW"/>
</dbReference>
<evidence type="ECO:0000256" key="1">
    <source>
        <dbReference type="ARBA" id="ARBA00022630"/>
    </source>
</evidence>
<gene>
    <name evidence="5" type="ORF">SAMN04487861_11477</name>
</gene>
<evidence type="ECO:0000313" key="6">
    <source>
        <dbReference type="Proteomes" id="UP000183639"/>
    </source>
</evidence>
<dbReference type="AlphaFoldDB" id="A0A1I3FEM3"/>
<dbReference type="CDD" id="cd02136">
    <property type="entry name" value="PnbA_NfnB-like"/>
    <property type="match status" value="1"/>
</dbReference>